<gene>
    <name evidence="1" type="ORF">HF327_021600</name>
</gene>
<accession>A0A843B886</accession>
<comment type="caution">
    <text evidence="1">The sequence shown here is derived from an EMBL/GenBank/DDBJ whole genome shotgun (WGS) entry which is preliminary data.</text>
</comment>
<proteinExistence type="predicted"/>
<dbReference type="AlphaFoldDB" id="A0A843B886"/>
<organism evidence="1 2">
    <name type="scientific">Comamonas suwonensis</name>
    <dbReference type="NCBI Taxonomy" id="2606214"/>
    <lineage>
        <taxon>Bacteria</taxon>
        <taxon>Pseudomonadati</taxon>
        <taxon>Pseudomonadota</taxon>
        <taxon>Betaproteobacteria</taxon>
        <taxon>Burkholderiales</taxon>
        <taxon>Comamonadaceae</taxon>
        <taxon>Comamonas</taxon>
    </lineage>
</organism>
<dbReference type="Proteomes" id="UP000530032">
    <property type="component" value="Unassembled WGS sequence"/>
</dbReference>
<dbReference type="EMBL" id="JABBCQ020000040">
    <property type="protein sequence ID" value="MBI1627063.1"/>
    <property type="molecule type" value="Genomic_DNA"/>
</dbReference>
<evidence type="ECO:0000313" key="2">
    <source>
        <dbReference type="Proteomes" id="UP000530032"/>
    </source>
</evidence>
<keyword evidence="2" id="KW-1185">Reference proteome</keyword>
<evidence type="ECO:0008006" key="3">
    <source>
        <dbReference type="Google" id="ProtNLM"/>
    </source>
</evidence>
<sequence>MKWVDPIAKSDSAVREKNLGAILAARGIAVCEEVNYPGIPTEALARRVARRDLQAKSGFIKRLSVRLDRRGKNIMPGHVFRISDPLRGIDNIVLRAGRVEFGTVTDGTITVVALQDVFGLPATVYREPEENAYVPPDTQPRIPAFQAVMEAPYRELVQAMGSADLAALDSSSGYLHAMAVRPAGMAEAFQLQSRVSPAGYTAAVDMAAWCPGGKLTAAIGPTDTAIELTSAVDLDQIDVGTAALIGAEIVRIDAVDVSNALLTIARGCADTVPAAHGMGTAVLCYDGCGADETKEYTAGVTAEAKLLTRTGSGVLDISVAPVQSITFASRAARPYPPAGLRINEQLQPGLVIGSMDIRWSTRNRVIQADSLVDASMASISPEPGTTYTIRSYINDVLVDEQSNLNASTATISLAAAGACLVEVWAVRDGLESWQAANATFTYRPTPWVSYVDQAGNAYADQHGNTYEG</sequence>
<protein>
    <recommendedName>
        <fullName evidence="3">Tip attachment protein J domain-containing protein</fullName>
    </recommendedName>
</protein>
<evidence type="ECO:0000313" key="1">
    <source>
        <dbReference type="EMBL" id="MBI1627063.1"/>
    </source>
</evidence>
<name>A0A843B886_9BURK</name>
<reference evidence="1" key="1">
    <citation type="submission" date="2020-12" db="EMBL/GenBank/DDBJ databases">
        <title>Comamonas sp. nov., isolated from stream water.</title>
        <authorList>
            <person name="Park K.-H."/>
        </authorList>
    </citation>
    <scope>NUCLEOTIDE SEQUENCE</scope>
    <source>
        <strain evidence="1">EJ-4</strain>
    </source>
</reference>